<dbReference type="Proteomes" id="UP000594451">
    <property type="component" value="Chromosome"/>
</dbReference>
<evidence type="ECO:0000313" key="1">
    <source>
        <dbReference type="EMBL" id="QPJ58479.1"/>
    </source>
</evidence>
<evidence type="ECO:0000313" key="2">
    <source>
        <dbReference type="Proteomes" id="UP000594451"/>
    </source>
</evidence>
<dbReference type="EMBL" id="CP039370">
    <property type="protein sequence ID" value="QPJ58479.1"/>
    <property type="molecule type" value="Genomic_DNA"/>
</dbReference>
<accession>A0A7T0FXW8</accession>
<sequence>MPLFIYKFNNVDKVKPLTVYKNFFFKTNLTLFKYQDLTFNFKAENLSFKLYTLFKGDSLILKIKTNFFIHGISFLFLLRKDYFLLLKIKTTVYFINLLKNYFINNFKYKLTTKVRFINLEGINYRINYLQLTKGVCVIKNNKLSFYVQFKRYFNLFAFKKLNSVLNFKNYRILYKISISEKFIKKLNTSKVIMFTLKNFFFLLYSNSSKHYYNIKTSIIYTKKIYKNLFLKNFIIFTANLNIKENVNYKIKVLMGSNFVVPLCYN</sequence>
<dbReference type="AlphaFoldDB" id="A0A7T0FXW8"/>
<gene>
    <name evidence="1" type="ORF">E5P55_00630</name>
</gene>
<dbReference type="KEGG" id="psup:E5P55_00630"/>
<protein>
    <submittedName>
        <fullName evidence="1">Uncharacterized protein</fullName>
    </submittedName>
</protein>
<proteinExistence type="predicted"/>
<organism evidence="1 2">
    <name type="scientific">Candidatus Pinguicoccus supinus</name>
    <dbReference type="NCBI Taxonomy" id="2529394"/>
    <lineage>
        <taxon>Bacteria</taxon>
        <taxon>Pseudomonadati</taxon>
        <taxon>Verrucomicrobiota</taxon>
        <taxon>Candidatus Pinguicoccus</taxon>
    </lineage>
</organism>
<reference evidence="1 2" key="1">
    <citation type="journal article" date="2020" name="Sci. Rep.">
        <title>Morphology, ultrastructure, genomics, and phylogeny of Euplotes vanleeuwenhoeki sp. nov. and its ultra-reduced endosymbiont Candidatus Pinguicoccus supinus sp. nov.</title>
        <authorList>
            <person name="Serra V."/>
            <person name="Gammuto L."/>
            <person name="Nitla V."/>
            <person name="Castelli M."/>
            <person name="Lanzoni O."/>
            <person name="Sassera D."/>
            <person name="Bandi C."/>
            <person name="Sandeep B.V."/>
            <person name="Verni F."/>
            <person name="Modeo L."/>
            <person name="Petroni G."/>
        </authorList>
    </citation>
    <scope>NUCLEOTIDE SEQUENCE [LARGE SCALE GENOMIC DNA]</scope>
    <source>
        <strain evidence="1 2">KKR18_Esm</strain>
    </source>
</reference>
<keyword evidence="2" id="KW-1185">Reference proteome</keyword>
<name>A0A7T0FXW8_9BACT</name>